<reference evidence="1 2" key="1">
    <citation type="submission" date="2017-09" db="EMBL/GenBank/DDBJ databases">
        <title>Pseudomonas abyssi sp. nov. isolated from Abyssopelagic Water.</title>
        <authorList>
            <person name="Wei Y."/>
        </authorList>
    </citation>
    <scope>NUCLEOTIDE SEQUENCE [LARGE SCALE GENOMIC DNA]</scope>
    <source>
        <strain evidence="1 2">MT5</strain>
    </source>
</reference>
<gene>
    <name evidence="1" type="ORF">CNQ84_10265</name>
</gene>
<dbReference type="Proteomes" id="UP000242313">
    <property type="component" value="Unassembled WGS sequence"/>
</dbReference>
<proteinExistence type="predicted"/>
<dbReference type="RefSeq" id="WP_096004770.1">
    <property type="nucleotide sequence ID" value="NZ_LMAZ01000001.1"/>
</dbReference>
<dbReference type="AlphaFoldDB" id="A0A2A3MI38"/>
<dbReference type="GO" id="GO:0005840">
    <property type="term" value="C:ribosome"/>
    <property type="evidence" value="ECO:0007669"/>
    <property type="project" value="UniProtKB-KW"/>
</dbReference>
<organism evidence="1 2">
    <name type="scientific">Pseudomonas abyssi</name>
    <dbReference type="NCBI Taxonomy" id="170540"/>
    <lineage>
        <taxon>Bacteria</taxon>
        <taxon>Pseudomonadati</taxon>
        <taxon>Pseudomonadota</taxon>
        <taxon>Gammaproteobacteria</taxon>
        <taxon>Pseudomonadales</taxon>
        <taxon>Pseudomonadaceae</taxon>
        <taxon>Pseudomonas</taxon>
    </lineage>
</organism>
<name>A0A2A3MI38_9PSED</name>
<accession>A0A2A3MI38</accession>
<keyword evidence="2" id="KW-1185">Reference proteome</keyword>
<comment type="caution">
    <text evidence="1">The sequence shown here is derived from an EMBL/GenBank/DDBJ whole genome shotgun (WGS) entry which is preliminary data.</text>
</comment>
<protein>
    <submittedName>
        <fullName evidence="1">Uncharacterized protein</fullName>
    </submittedName>
</protein>
<sequence length="80" mass="9538">MDYFIIAAVSLSGLYFHWWLYRRIRRWTDRDLALSMAGGDAGKRDYMLACLQQAQQQKVPRKALEAWLQDAAERYDREPR</sequence>
<dbReference type="EMBL" id="NTMR01000011">
    <property type="protein sequence ID" value="PBK04476.1"/>
    <property type="molecule type" value="Genomic_DNA"/>
</dbReference>
<accession>A0A395R9P5</accession>
<evidence type="ECO:0000313" key="2">
    <source>
        <dbReference type="Proteomes" id="UP000242313"/>
    </source>
</evidence>
<evidence type="ECO:0000313" key="1">
    <source>
        <dbReference type="EMBL" id="PBK04476.1"/>
    </source>
</evidence>